<sequence length="76" mass="8448">MDTQLYGKILCWPVTFEDVAVYFTEDQGALLDPSQIALYKDVMTENYGNVALVGKELVSPSAGNWKTPSVHPRQSL</sequence>
<accession>A0A8D0CD67</accession>
<name>A0A8D0CD67_SALMN</name>
<dbReference type="SMART" id="SM00349">
    <property type="entry name" value="KRAB"/>
    <property type="match status" value="1"/>
</dbReference>
<dbReference type="AlphaFoldDB" id="A0A8D0CD67"/>
<dbReference type="Gene3D" id="6.10.140.140">
    <property type="match status" value="1"/>
</dbReference>
<dbReference type="OMA" id="WPVTFED"/>
<dbReference type="Pfam" id="PF01352">
    <property type="entry name" value="KRAB"/>
    <property type="match status" value="1"/>
</dbReference>
<dbReference type="InterPro" id="IPR001909">
    <property type="entry name" value="KRAB"/>
</dbReference>
<dbReference type="GeneTree" id="ENSGT01150000287154"/>
<organism evidence="2 3">
    <name type="scientific">Salvator merianae</name>
    <name type="common">Argentine black and white tegu</name>
    <name type="synonym">Tupinambis merianae</name>
    <dbReference type="NCBI Taxonomy" id="96440"/>
    <lineage>
        <taxon>Eukaryota</taxon>
        <taxon>Metazoa</taxon>
        <taxon>Chordata</taxon>
        <taxon>Craniata</taxon>
        <taxon>Vertebrata</taxon>
        <taxon>Euteleostomi</taxon>
        <taxon>Lepidosauria</taxon>
        <taxon>Squamata</taxon>
        <taxon>Bifurcata</taxon>
        <taxon>Unidentata</taxon>
        <taxon>Episquamata</taxon>
        <taxon>Laterata</taxon>
        <taxon>Teiioidea</taxon>
        <taxon>Teiidae</taxon>
        <taxon>Salvator</taxon>
    </lineage>
</organism>
<dbReference type="PANTHER" id="PTHR23232:SF156">
    <property type="entry name" value="KRAB DOMAIN-CONTAINING PROTEIN"/>
    <property type="match status" value="1"/>
</dbReference>
<dbReference type="Ensembl" id="ENSSMRT00000024310.1">
    <property type="protein sequence ID" value="ENSSMRP00000020749.1"/>
    <property type="gene ID" value="ENSSMRG00000016136.1"/>
</dbReference>
<evidence type="ECO:0000259" key="1">
    <source>
        <dbReference type="PROSITE" id="PS50805"/>
    </source>
</evidence>
<reference evidence="2" key="1">
    <citation type="submission" date="2025-08" db="UniProtKB">
        <authorList>
            <consortium name="Ensembl"/>
        </authorList>
    </citation>
    <scope>IDENTIFICATION</scope>
</reference>
<evidence type="ECO:0000313" key="2">
    <source>
        <dbReference type="Ensembl" id="ENSSMRP00000020749.1"/>
    </source>
</evidence>
<dbReference type="SUPFAM" id="SSF109640">
    <property type="entry name" value="KRAB domain (Kruppel-associated box)"/>
    <property type="match status" value="1"/>
</dbReference>
<dbReference type="Proteomes" id="UP000694421">
    <property type="component" value="Unplaced"/>
</dbReference>
<dbReference type="CDD" id="cd07765">
    <property type="entry name" value="KRAB_A-box"/>
    <property type="match status" value="1"/>
</dbReference>
<reference evidence="2" key="2">
    <citation type="submission" date="2025-09" db="UniProtKB">
        <authorList>
            <consortium name="Ensembl"/>
        </authorList>
    </citation>
    <scope>IDENTIFICATION</scope>
</reference>
<dbReference type="InterPro" id="IPR036051">
    <property type="entry name" value="KRAB_dom_sf"/>
</dbReference>
<dbReference type="InterPro" id="IPR050169">
    <property type="entry name" value="Krueppel_C2H2_ZnF"/>
</dbReference>
<protein>
    <recommendedName>
        <fullName evidence="1">KRAB domain-containing protein</fullName>
    </recommendedName>
</protein>
<feature type="domain" description="KRAB" evidence="1">
    <location>
        <begin position="14"/>
        <end position="76"/>
    </location>
</feature>
<keyword evidence="3" id="KW-1185">Reference proteome</keyword>
<proteinExistence type="predicted"/>
<dbReference type="PANTHER" id="PTHR23232">
    <property type="entry name" value="KRAB DOMAIN C2H2 ZINC FINGER"/>
    <property type="match status" value="1"/>
</dbReference>
<dbReference type="PROSITE" id="PS50805">
    <property type="entry name" value="KRAB"/>
    <property type="match status" value="1"/>
</dbReference>
<evidence type="ECO:0000313" key="3">
    <source>
        <dbReference type="Proteomes" id="UP000694421"/>
    </source>
</evidence>
<dbReference type="GO" id="GO:0006355">
    <property type="term" value="P:regulation of DNA-templated transcription"/>
    <property type="evidence" value="ECO:0007669"/>
    <property type="project" value="InterPro"/>
</dbReference>